<reference evidence="3" key="1">
    <citation type="submission" date="2019-02" db="EMBL/GenBank/DDBJ databases">
        <title>Draft genome sequence of Sphaerospermopsis reniformis NIES-1949.</title>
        <authorList>
            <person name="Yamaguchi H."/>
            <person name="Suzuki S."/>
            <person name="Kawachi M."/>
        </authorList>
    </citation>
    <scope>NUCLEOTIDE SEQUENCE [LARGE SCALE GENOMIC DNA]</scope>
    <source>
        <strain evidence="3">NIES-1949</strain>
    </source>
</reference>
<dbReference type="AlphaFoldDB" id="A0A479ZZT6"/>
<keyword evidence="1" id="KW-0812">Transmembrane</keyword>
<organism evidence="2 3">
    <name type="scientific">Sphaerospermopsis reniformis</name>
    <dbReference type="NCBI Taxonomy" id="531300"/>
    <lineage>
        <taxon>Bacteria</taxon>
        <taxon>Bacillati</taxon>
        <taxon>Cyanobacteriota</taxon>
        <taxon>Cyanophyceae</taxon>
        <taxon>Nostocales</taxon>
        <taxon>Aphanizomenonaceae</taxon>
        <taxon>Sphaerospermopsis</taxon>
    </lineage>
</organism>
<comment type="caution">
    <text evidence="2">The sequence shown here is derived from an EMBL/GenBank/DDBJ whole genome shotgun (WGS) entry which is preliminary data.</text>
</comment>
<feature type="transmembrane region" description="Helical" evidence="1">
    <location>
        <begin position="55"/>
        <end position="75"/>
    </location>
</feature>
<name>A0A479ZZT6_9CYAN</name>
<dbReference type="EMBL" id="BJCE01000120">
    <property type="protein sequence ID" value="GCL38169.1"/>
    <property type="molecule type" value="Genomic_DNA"/>
</dbReference>
<dbReference type="RefSeq" id="WP_096572946.1">
    <property type="nucleotide sequence ID" value="NZ_BJCE01000120.1"/>
</dbReference>
<evidence type="ECO:0000313" key="3">
    <source>
        <dbReference type="Proteomes" id="UP000300142"/>
    </source>
</evidence>
<protein>
    <submittedName>
        <fullName evidence="2">Uncharacterized protein</fullName>
    </submittedName>
</protein>
<evidence type="ECO:0000256" key="1">
    <source>
        <dbReference type="SAM" id="Phobius"/>
    </source>
</evidence>
<keyword evidence="1" id="KW-0472">Membrane</keyword>
<sequence length="79" mass="8937">MRNNRQDNPNPLLNLAGKGLKYLLLTISGFAIAIVVFNVFGAWSIVTVLLSLNIWIWFIRAAISLFCMFAIAMIFESWS</sequence>
<keyword evidence="1" id="KW-1133">Transmembrane helix</keyword>
<accession>A0A479ZZT6</accession>
<proteinExistence type="predicted"/>
<feature type="transmembrane region" description="Helical" evidence="1">
    <location>
        <begin position="20"/>
        <end position="43"/>
    </location>
</feature>
<gene>
    <name evidence="2" type="ORF">SR1949_32830</name>
</gene>
<dbReference type="Proteomes" id="UP000300142">
    <property type="component" value="Unassembled WGS sequence"/>
</dbReference>
<evidence type="ECO:0000313" key="2">
    <source>
        <dbReference type="EMBL" id="GCL38169.1"/>
    </source>
</evidence>
<keyword evidence="3" id="KW-1185">Reference proteome</keyword>